<comment type="cofactor">
    <cofactor evidence="1 12">
        <name>heme</name>
        <dbReference type="ChEBI" id="CHEBI:30413"/>
    </cofactor>
</comment>
<keyword evidence="8 12" id="KW-0408">Iron</keyword>
<evidence type="ECO:0000313" key="14">
    <source>
        <dbReference type="EMBL" id="CAI9741130.1"/>
    </source>
</evidence>
<dbReference type="GO" id="GO:0020037">
    <property type="term" value="F:heme binding"/>
    <property type="evidence" value="ECO:0007669"/>
    <property type="project" value="InterPro"/>
</dbReference>
<evidence type="ECO:0000313" key="15">
    <source>
        <dbReference type="Proteomes" id="UP001162480"/>
    </source>
</evidence>
<evidence type="ECO:0000256" key="8">
    <source>
        <dbReference type="ARBA" id="ARBA00023004"/>
    </source>
</evidence>
<dbReference type="GO" id="GO:0005789">
    <property type="term" value="C:endoplasmic reticulum membrane"/>
    <property type="evidence" value="ECO:0007669"/>
    <property type="project" value="UniProtKB-SubCell"/>
</dbReference>
<organism evidence="14 15">
    <name type="scientific">Octopus vulgaris</name>
    <name type="common">Common octopus</name>
    <dbReference type="NCBI Taxonomy" id="6645"/>
    <lineage>
        <taxon>Eukaryota</taxon>
        <taxon>Metazoa</taxon>
        <taxon>Spiralia</taxon>
        <taxon>Lophotrochozoa</taxon>
        <taxon>Mollusca</taxon>
        <taxon>Cephalopoda</taxon>
        <taxon>Coleoidea</taxon>
        <taxon>Octopodiformes</taxon>
        <taxon>Octopoda</taxon>
        <taxon>Incirrata</taxon>
        <taxon>Octopodidae</taxon>
        <taxon>Octopus</taxon>
    </lineage>
</organism>
<evidence type="ECO:0000256" key="4">
    <source>
        <dbReference type="ARBA" id="ARBA00022617"/>
    </source>
</evidence>
<dbReference type="InterPro" id="IPR017972">
    <property type="entry name" value="Cyt_P450_CS"/>
</dbReference>
<comment type="function">
    <text evidence="11">Cytochromes P450 are a group of heme-thiolate monooxygenases. They oxidize a variety of structurally unrelated compounds, including steroids, fatty acids, and xenobiotics.</text>
</comment>
<reference evidence="14" key="1">
    <citation type="submission" date="2023-08" db="EMBL/GenBank/DDBJ databases">
        <authorList>
            <person name="Alioto T."/>
            <person name="Alioto T."/>
            <person name="Gomez Garrido J."/>
        </authorList>
    </citation>
    <scope>NUCLEOTIDE SEQUENCE</scope>
</reference>
<dbReference type="PRINTS" id="PR00463">
    <property type="entry name" value="EP450I"/>
</dbReference>
<dbReference type="SUPFAM" id="SSF48264">
    <property type="entry name" value="Cytochrome P450"/>
    <property type="match status" value="2"/>
</dbReference>
<proteinExistence type="inferred from homology"/>
<keyword evidence="4 12" id="KW-0349">Heme</keyword>
<evidence type="ECO:0000256" key="1">
    <source>
        <dbReference type="ARBA" id="ARBA00001971"/>
    </source>
</evidence>
<keyword evidence="13" id="KW-1133">Transmembrane helix</keyword>
<name>A0AA36BUZ7_OCTVU</name>
<keyword evidence="13" id="KW-0812">Transmembrane</keyword>
<dbReference type="AlphaFoldDB" id="A0AA36BUZ7"/>
<dbReference type="Pfam" id="PF00067">
    <property type="entry name" value="p450"/>
    <property type="match status" value="2"/>
</dbReference>
<evidence type="ECO:0000256" key="11">
    <source>
        <dbReference type="ARBA" id="ARBA00043906"/>
    </source>
</evidence>
<dbReference type="Proteomes" id="UP001162480">
    <property type="component" value="Chromosome 26"/>
</dbReference>
<dbReference type="InterPro" id="IPR036396">
    <property type="entry name" value="Cyt_P450_sf"/>
</dbReference>
<evidence type="ECO:0000256" key="13">
    <source>
        <dbReference type="SAM" id="Phobius"/>
    </source>
</evidence>
<keyword evidence="5 12" id="KW-0479">Metal-binding</keyword>
<dbReference type="InterPro" id="IPR001128">
    <property type="entry name" value="Cyt_P450"/>
</dbReference>
<dbReference type="EMBL" id="OX597839">
    <property type="protein sequence ID" value="CAI9741130.1"/>
    <property type="molecule type" value="Genomic_DNA"/>
</dbReference>
<evidence type="ECO:0000256" key="7">
    <source>
        <dbReference type="ARBA" id="ARBA00023002"/>
    </source>
</evidence>
<keyword evidence="10 13" id="KW-0472">Membrane</keyword>
<evidence type="ECO:0000256" key="6">
    <source>
        <dbReference type="ARBA" id="ARBA00022824"/>
    </source>
</evidence>
<dbReference type="PRINTS" id="PR00385">
    <property type="entry name" value="P450"/>
</dbReference>
<dbReference type="Gene3D" id="1.10.630.10">
    <property type="entry name" value="Cytochrome P450"/>
    <property type="match status" value="3"/>
</dbReference>
<evidence type="ECO:0000256" key="10">
    <source>
        <dbReference type="ARBA" id="ARBA00023136"/>
    </source>
</evidence>
<dbReference type="InterPro" id="IPR050705">
    <property type="entry name" value="Cytochrome_P450_3A"/>
</dbReference>
<dbReference type="CDD" id="cd11055">
    <property type="entry name" value="CYP3A-like"/>
    <property type="match status" value="1"/>
</dbReference>
<accession>A0AA36BUZ7</accession>
<feature type="transmembrane region" description="Helical" evidence="13">
    <location>
        <begin position="214"/>
        <end position="234"/>
    </location>
</feature>
<dbReference type="GO" id="GO:0008395">
    <property type="term" value="F:steroid hydroxylase activity"/>
    <property type="evidence" value="ECO:0007669"/>
    <property type="project" value="TreeGrafter"/>
</dbReference>
<evidence type="ECO:0000256" key="12">
    <source>
        <dbReference type="PIRSR" id="PIRSR602401-1"/>
    </source>
</evidence>
<protein>
    <submittedName>
        <fullName evidence="14">Cytochrome P450 3A8</fullName>
    </submittedName>
</protein>
<evidence type="ECO:0000256" key="9">
    <source>
        <dbReference type="ARBA" id="ARBA00023033"/>
    </source>
</evidence>
<comment type="similarity">
    <text evidence="3">Belongs to the cytochrome P450 family.</text>
</comment>
<dbReference type="PROSITE" id="PS00086">
    <property type="entry name" value="CYTOCHROME_P450"/>
    <property type="match status" value="2"/>
</dbReference>
<evidence type="ECO:0000256" key="5">
    <source>
        <dbReference type="ARBA" id="ARBA00022723"/>
    </source>
</evidence>
<evidence type="ECO:0000256" key="3">
    <source>
        <dbReference type="ARBA" id="ARBA00010617"/>
    </source>
</evidence>
<keyword evidence="6" id="KW-0256">Endoplasmic reticulum</keyword>
<dbReference type="InterPro" id="IPR002401">
    <property type="entry name" value="Cyt_P450_E_grp-I"/>
</dbReference>
<comment type="subcellular location">
    <subcellularLocation>
        <location evidence="2">Endoplasmic reticulum membrane</location>
    </subcellularLocation>
</comment>
<dbReference type="PANTHER" id="PTHR24302:SF15">
    <property type="entry name" value="FATTY-ACID PEROXYGENASE"/>
    <property type="match status" value="1"/>
</dbReference>
<keyword evidence="9" id="KW-0503">Monooxygenase</keyword>
<sequence>MDVFGLTDHATTLVLGAMLILTFYLFGRRNFSYFKELGINGPSPVSHLGNLIEIQRKGFSSVFKYWREVYGDVYGVFLGVNPNLVISDPEFIQEILIKKFSNFTNRSPFLGDEISNLGVGIARDDHWKYLRTVLAPFFSCHQMRSMNTMIQSCADTLMENIGKMAESGTGKDVKKSFSAYTMDVIAATGFGIMVDSQKNPNDPLVEKAKDIFKISIFNPAIFLSLLLPSAVKLIEKSGLSRTVLGNQMYFRKICRQLIQQRKEIGVNENMHKNPLNLMIKAQLKGHEKLDPEDEKELHLENITDWRTKRGITDDEILAQCVIIFLAGYETTASTLTFFTHSMATNPEKQQKLYEEIIEVLGKDLPDYDNVRNLPYLDMCMDETLRMYPLGTALDRQCNKACTIKGVNIPENLTVRIAVDALHYDPKYYPEPEKFIPESEKAKSKQIPFTYLPFGGGPRMCLGMRLAKLEFKVAAVQMIRNFKILTTEKTEGFSSVFKYWREVYGDVYGVFLGVNPNLVISDPEFIQEVLIKKFSNFTNRTHFLGDEISDLGVGIAKDDHWKYLRTVLAPSYSSHQMRSMNTMIQTCADTLMENIGKMAESGTGKDVKQYMQKNLLNLMLKAQLKGHEKLDPEDEKELHLENITDWRTKRGITDDEILAQCVIIFLAGYETTASTLTFFTHLMATNPEKQQKLYEEIVEVLGEDLPDYDNLHNLPYLDMCMDETLRILDRQCNKACTIKGVKIPEKLTVRIAVDALHYDPKYYPEPEKFIPESEEAKSKQIPFTYLPFGGGPRMCLGMRLAKLEFKVAAVQMIRNFNILATEKTENPLILAETLLLAAKNGVWVKFERR</sequence>
<feature type="binding site" description="axial binding residue" evidence="12">
    <location>
        <position position="460"/>
    </location>
    <ligand>
        <name>heme</name>
        <dbReference type="ChEBI" id="CHEBI:30413"/>
    </ligand>
    <ligandPart>
        <name>Fe</name>
        <dbReference type="ChEBI" id="CHEBI:18248"/>
    </ligandPart>
</feature>
<keyword evidence="7" id="KW-0560">Oxidoreductase</keyword>
<dbReference type="FunFam" id="1.10.630.10:FF:000003">
    <property type="entry name" value="cytochrome P450 3A12-like isoform X2"/>
    <property type="match status" value="1"/>
</dbReference>
<dbReference type="GO" id="GO:0005506">
    <property type="term" value="F:iron ion binding"/>
    <property type="evidence" value="ECO:0007669"/>
    <property type="project" value="InterPro"/>
</dbReference>
<gene>
    <name evidence="14" type="ORF">OCTVUL_1B015958</name>
</gene>
<dbReference type="PANTHER" id="PTHR24302">
    <property type="entry name" value="CYTOCHROME P450 FAMILY 3"/>
    <property type="match status" value="1"/>
</dbReference>
<dbReference type="GO" id="GO:0016705">
    <property type="term" value="F:oxidoreductase activity, acting on paired donors, with incorporation or reduction of molecular oxygen"/>
    <property type="evidence" value="ECO:0007669"/>
    <property type="project" value="InterPro"/>
</dbReference>
<feature type="transmembrane region" description="Helical" evidence="13">
    <location>
        <begin position="6"/>
        <end position="26"/>
    </location>
</feature>
<keyword evidence="15" id="KW-1185">Reference proteome</keyword>
<evidence type="ECO:0000256" key="2">
    <source>
        <dbReference type="ARBA" id="ARBA00004586"/>
    </source>
</evidence>